<protein>
    <submittedName>
        <fullName evidence="2">Uncharacterized protein</fullName>
    </submittedName>
</protein>
<dbReference type="EMBL" id="JAAVLX010000015">
    <property type="protein sequence ID" value="NOJ44299.1"/>
    <property type="molecule type" value="Genomic_DNA"/>
</dbReference>
<dbReference type="Proteomes" id="UP000544122">
    <property type="component" value="Unassembled WGS sequence"/>
</dbReference>
<accession>A0A7Y4GZ26</accession>
<keyword evidence="3" id="KW-1185">Reference proteome</keyword>
<feature type="transmembrane region" description="Helical" evidence="1">
    <location>
        <begin position="38"/>
        <end position="56"/>
    </location>
</feature>
<feature type="transmembrane region" description="Helical" evidence="1">
    <location>
        <begin position="63"/>
        <end position="83"/>
    </location>
</feature>
<sequence length="161" mass="17524">MLERCGYRAALYLLALIAAVNCSLFIYSQWYLPRLSDGLAIHAVAALVILLGLWLFSKIARYAGAAFYFLAAGSTAFAFWGFAGPVHAGVIWGATIGVLSLAAAWILIFSKPFAREFAAEREKRPAYKKYLLHAFTLVVVVAAGTAALIDVVTLFSSWQGR</sequence>
<evidence type="ECO:0000256" key="1">
    <source>
        <dbReference type="SAM" id="Phobius"/>
    </source>
</evidence>
<feature type="transmembrane region" description="Helical" evidence="1">
    <location>
        <begin position="89"/>
        <end position="109"/>
    </location>
</feature>
<keyword evidence="1" id="KW-1133">Transmembrane helix</keyword>
<evidence type="ECO:0000313" key="3">
    <source>
        <dbReference type="Proteomes" id="UP000544122"/>
    </source>
</evidence>
<comment type="caution">
    <text evidence="2">The sequence shown here is derived from an EMBL/GenBank/DDBJ whole genome shotgun (WGS) entry which is preliminary data.</text>
</comment>
<dbReference type="RefSeq" id="WP_171583490.1">
    <property type="nucleotide sequence ID" value="NZ_JAAVLX010000015.1"/>
</dbReference>
<reference evidence="2 3" key="1">
    <citation type="submission" date="2020-03" db="EMBL/GenBank/DDBJ databases">
        <title>Bradyrhizobium diversity isolated from nodules of Indigofera sp.</title>
        <authorList>
            <person name="Klepa M."/>
            <person name="Helene L."/>
            <person name="Hungria M."/>
        </authorList>
    </citation>
    <scope>NUCLEOTIDE SEQUENCE [LARGE SCALE GENOMIC DNA]</scope>
    <source>
        <strain evidence="2 3">WSM 1791</strain>
    </source>
</reference>
<feature type="transmembrane region" description="Helical" evidence="1">
    <location>
        <begin position="12"/>
        <end position="32"/>
    </location>
</feature>
<feature type="transmembrane region" description="Helical" evidence="1">
    <location>
        <begin position="130"/>
        <end position="155"/>
    </location>
</feature>
<name>A0A7Y4GZ26_9BRAD</name>
<keyword evidence="1" id="KW-0472">Membrane</keyword>
<proteinExistence type="predicted"/>
<evidence type="ECO:0000313" key="2">
    <source>
        <dbReference type="EMBL" id="NOJ44299.1"/>
    </source>
</evidence>
<dbReference type="AlphaFoldDB" id="A0A7Y4GZ26"/>
<gene>
    <name evidence="2" type="ORF">HCN58_32940</name>
</gene>
<keyword evidence="1" id="KW-0812">Transmembrane</keyword>
<organism evidence="2 3">
    <name type="scientific">Bradyrhizobium australiense</name>
    <dbReference type="NCBI Taxonomy" id="2721161"/>
    <lineage>
        <taxon>Bacteria</taxon>
        <taxon>Pseudomonadati</taxon>
        <taxon>Pseudomonadota</taxon>
        <taxon>Alphaproteobacteria</taxon>
        <taxon>Hyphomicrobiales</taxon>
        <taxon>Nitrobacteraceae</taxon>
        <taxon>Bradyrhizobium</taxon>
    </lineage>
</organism>